<comment type="caution">
    <text evidence="1">The sequence shown here is derived from an EMBL/GenBank/DDBJ whole genome shotgun (WGS) entry which is preliminary data.</text>
</comment>
<evidence type="ECO:0000313" key="2">
    <source>
        <dbReference type="Proteomes" id="UP000324479"/>
    </source>
</evidence>
<gene>
    <name evidence="1" type="ORF">FYK55_17000</name>
</gene>
<dbReference type="Proteomes" id="UP000324479">
    <property type="component" value="Unassembled WGS sequence"/>
</dbReference>
<dbReference type="RefSeq" id="WP_150077628.1">
    <property type="nucleotide sequence ID" value="NZ_VWOX01000009.1"/>
</dbReference>
<protein>
    <submittedName>
        <fullName evidence="1">Uncharacterized protein</fullName>
    </submittedName>
</protein>
<dbReference type="AlphaFoldDB" id="A0A5M6D327"/>
<sequence>MTTQVFRYEFAGDIDFAEVESSLVLSIMAVESLHGASEVRLDAAHAIDEDKRNCVIDASTEVGRDINRLFVGFLRREFGEDAFQVERLSEPPTRKAS</sequence>
<evidence type="ECO:0000313" key="1">
    <source>
        <dbReference type="EMBL" id="KAA5541894.1"/>
    </source>
</evidence>
<name>A0A5M6D327_9BACT</name>
<accession>A0A5M6D327</accession>
<proteinExistence type="predicted"/>
<organism evidence="1 2">
    <name type="scientific">Roseiconus nitratireducens</name>
    <dbReference type="NCBI Taxonomy" id="2605748"/>
    <lineage>
        <taxon>Bacteria</taxon>
        <taxon>Pseudomonadati</taxon>
        <taxon>Planctomycetota</taxon>
        <taxon>Planctomycetia</taxon>
        <taxon>Pirellulales</taxon>
        <taxon>Pirellulaceae</taxon>
        <taxon>Roseiconus</taxon>
    </lineage>
</organism>
<keyword evidence="2" id="KW-1185">Reference proteome</keyword>
<reference evidence="1 2" key="1">
    <citation type="submission" date="2019-08" db="EMBL/GenBank/DDBJ databases">
        <authorList>
            <person name="Dhanesh K."/>
            <person name="Kumar G."/>
            <person name="Sasikala C."/>
            <person name="Venkata Ramana C."/>
        </authorList>
    </citation>
    <scope>NUCLEOTIDE SEQUENCE [LARGE SCALE GENOMIC DNA]</scope>
    <source>
        <strain evidence="1 2">JC645</strain>
    </source>
</reference>
<dbReference type="EMBL" id="VWOX01000009">
    <property type="protein sequence ID" value="KAA5541894.1"/>
    <property type="molecule type" value="Genomic_DNA"/>
</dbReference>